<dbReference type="InterPro" id="IPR017850">
    <property type="entry name" value="Alkaline_phosphatase_core_sf"/>
</dbReference>
<dbReference type="EMBL" id="CAAHFH010000001">
    <property type="protein sequence ID" value="VGO18578.1"/>
    <property type="molecule type" value="Genomic_DNA"/>
</dbReference>
<dbReference type="InterPro" id="IPR000917">
    <property type="entry name" value="Sulfatase_N"/>
</dbReference>
<keyword evidence="6" id="KW-1185">Reference proteome</keyword>
<dbReference type="AlphaFoldDB" id="A0A6C2UEN6"/>
<dbReference type="InterPro" id="IPR050738">
    <property type="entry name" value="Sulfatase"/>
</dbReference>
<dbReference type="Gene3D" id="3.30.1120.10">
    <property type="match status" value="1"/>
</dbReference>
<dbReference type="CDD" id="cd16025">
    <property type="entry name" value="PAS_like"/>
    <property type="match status" value="1"/>
</dbReference>
<dbReference type="GO" id="GO:0004065">
    <property type="term" value="F:arylsulfatase activity"/>
    <property type="evidence" value="ECO:0007669"/>
    <property type="project" value="TreeGrafter"/>
</dbReference>
<dbReference type="RefSeq" id="WP_222846159.1">
    <property type="nucleotide sequence ID" value="NZ_CAAHFH010000001.1"/>
</dbReference>
<evidence type="ECO:0000313" key="6">
    <source>
        <dbReference type="Proteomes" id="UP000346198"/>
    </source>
</evidence>
<reference evidence="5 6" key="1">
    <citation type="submission" date="2019-04" db="EMBL/GenBank/DDBJ databases">
        <authorList>
            <person name="Van Vliet M D."/>
        </authorList>
    </citation>
    <scope>NUCLEOTIDE SEQUENCE [LARGE SCALE GENOMIC DNA]</scope>
    <source>
        <strain evidence="5 6">F21</strain>
    </source>
</reference>
<dbReference type="PANTHER" id="PTHR42693:SF53">
    <property type="entry name" value="ENDO-4-O-SULFATASE"/>
    <property type="match status" value="1"/>
</dbReference>
<accession>A0A6C2UEN6</accession>
<evidence type="ECO:0000256" key="2">
    <source>
        <dbReference type="ARBA" id="ARBA00022801"/>
    </source>
</evidence>
<dbReference type="SUPFAM" id="SSF53649">
    <property type="entry name" value="Alkaline phosphatase-like"/>
    <property type="match status" value="1"/>
</dbReference>
<dbReference type="Pfam" id="PF00884">
    <property type="entry name" value="Sulfatase"/>
    <property type="match status" value="1"/>
</dbReference>
<evidence type="ECO:0000256" key="1">
    <source>
        <dbReference type="ARBA" id="ARBA00008779"/>
    </source>
</evidence>
<dbReference type="PANTHER" id="PTHR42693">
    <property type="entry name" value="ARYLSULFATASE FAMILY MEMBER"/>
    <property type="match status" value="1"/>
</dbReference>
<proteinExistence type="inferred from homology"/>
<comment type="similarity">
    <text evidence="1">Belongs to the sulfatase family.</text>
</comment>
<gene>
    <name evidence="5" type="primary">atsA_54</name>
    <name evidence="5" type="ORF">SCARR_00631</name>
</gene>
<protein>
    <submittedName>
        <fullName evidence="5">Arylsulfatase</fullName>
    </submittedName>
</protein>
<evidence type="ECO:0000259" key="4">
    <source>
        <dbReference type="Pfam" id="PF00884"/>
    </source>
</evidence>
<dbReference type="Gene3D" id="3.40.720.10">
    <property type="entry name" value="Alkaline Phosphatase, subunit A"/>
    <property type="match status" value="1"/>
</dbReference>
<feature type="domain" description="Sulfatase N-terminal" evidence="4">
    <location>
        <begin position="24"/>
        <end position="404"/>
    </location>
</feature>
<dbReference type="Proteomes" id="UP000346198">
    <property type="component" value="Unassembled WGS sequence"/>
</dbReference>
<organism evidence="5 6">
    <name type="scientific">Pontiella sulfatireligans</name>
    <dbReference type="NCBI Taxonomy" id="2750658"/>
    <lineage>
        <taxon>Bacteria</taxon>
        <taxon>Pseudomonadati</taxon>
        <taxon>Kiritimatiellota</taxon>
        <taxon>Kiritimatiellia</taxon>
        <taxon>Kiritimatiellales</taxon>
        <taxon>Pontiellaceae</taxon>
        <taxon>Pontiella</taxon>
    </lineage>
</organism>
<name>A0A6C2UEN6_9BACT</name>
<evidence type="ECO:0000313" key="5">
    <source>
        <dbReference type="EMBL" id="VGO18578.1"/>
    </source>
</evidence>
<feature type="region of interest" description="Disordered" evidence="3">
    <location>
        <begin position="245"/>
        <end position="267"/>
    </location>
</feature>
<keyword evidence="2" id="KW-0378">Hydrolase</keyword>
<sequence length="500" mass="56016">MKKRTLTFIATVAVPALLLGVERPSIVLIVGDDIGFSDIGCYGSEIQTPNLDRLGQNGMRFTQFYNMAKCNPTRSSLMTGLYLPRADAKNSIPFSSLMHDAGYYTAMAGKEHFDKWVPAKRFSSAEAFEDSFAFYACVSFFVPPTGEYEYPFKLNGKVVPADEIHAQKKPLYKTDIITDYALGFLDKAKAQDRPFFLYLPYHSAHYPLQARPKDIAKYRGSYKKGWDVIRQERQARQKELGIIDEEVKLSPPSNNKNKGGGGDYQPWDSLSAKEQDALDLEMAVFAGMIDCMDQNVGRVLDKLEAMNALDNTLVLFFSDNGSCPYNRNKTKKVSPGGADSYRSLSAQWANVGNTPFRYFKQYGHEGGARTHFIAHWPEAIQSGINPTLAHVVDLYPTFLELAGAEYPLTWEGGSTPKLDGSSLVSVLKGGVRKPPDIMISGYTDKQRMVRFGDWKIVKLLGGQWELYNIKQDPTELNNLVSAMPEKVSSLVALYEEWKNK</sequence>
<evidence type="ECO:0000256" key="3">
    <source>
        <dbReference type="SAM" id="MobiDB-lite"/>
    </source>
</evidence>